<reference evidence="22" key="1">
    <citation type="submission" date="2020-12" db="EMBL/GenBank/DDBJ databases">
        <title>Metabolic potential, ecology and presence of endohyphal bacteria is reflected in genomic diversity of Mucoromycotina.</title>
        <authorList>
            <person name="Muszewska A."/>
            <person name="Okrasinska A."/>
            <person name="Steczkiewicz K."/>
            <person name="Drgas O."/>
            <person name="Orlowska M."/>
            <person name="Perlinska-Lenart U."/>
            <person name="Aleksandrzak-Piekarczyk T."/>
            <person name="Szatraj K."/>
            <person name="Zielenkiewicz U."/>
            <person name="Pilsyk S."/>
            <person name="Malc E."/>
            <person name="Mieczkowski P."/>
            <person name="Kruszewska J.S."/>
            <person name="Biernat P."/>
            <person name="Pawlowska J."/>
        </authorList>
    </citation>
    <scope>NUCLEOTIDE SEQUENCE</scope>
    <source>
        <strain evidence="22">CBS 226.32</strain>
    </source>
</reference>
<dbReference type="CDD" id="cd01335">
    <property type="entry name" value="Radical_SAM"/>
    <property type="match status" value="1"/>
</dbReference>
<keyword evidence="15" id="KW-0342">GTP-binding</keyword>
<evidence type="ECO:0000256" key="13">
    <source>
        <dbReference type="ARBA" id="ARBA00023004"/>
    </source>
</evidence>
<evidence type="ECO:0000256" key="17">
    <source>
        <dbReference type="ARBA" id="ARBA00023239"/>
    </source>
</evidence>
<feature type="domain" description="Radical SAM core" evidence="21">
    <location>
        <begin position="61"/>
        <end position="285"/>
    </location>
</feature>
<evidence type="ECO:0000256" key="9">
    <source>
        <dbReference type="ARBA" id="ARBA00022485"/>
    </source>
</evidence>
<keyword evidence="11" id="KW-0479">Metal-binding</keyword>
<evidence type="ECO:0000256" key="7">
    <source>
        <dbReference type="ARBA" id="ARBA00012575"/>
    </source>
</evidence>
<accession>A0A8H7UQS5</accession>
<evidence type="ECO:0000256" key="6">
    <source>
        <dbReference type="ARBA" id="ARBA00012167"/>
    </source>
</evidence>
<dbReference type="SFLD" id="SFLDG01386">
    <property type="entry name" value="main_SPASM_domain-containing"/>
    <property type="match status" value="1"/>
</dbReference>
<dbReference type="InterPro" id="IPR023045">
    <property type="entry name" value="MoaC"/>
</dbReference>
<dbReference type="InterPro" id="IPR050105">
    <property type="entry name" value="MoCo_biosynth_MoaA/MoaC"/>
</dbReference>
<evidence type="ECO:0000256" key="15">
    <source>
        <dbReference type="ARBA" id="ARBA00023134"/>
    </source>
</evidence>
<dbReference type="Proteomes" id="UP000650833">
    <property type="component" value="Unassembled WGS sequence"/>
</dbReference>
<evidence type="ECO:0000256" key="1">
    <source>
        <dbReference type="ARBA" id="ARBA00001637"/>
    </source>
</evidence>
<dbReference type="SMART" id="SM00729">
    <property type="entry name" value="Elp3"/>
    <property type="match status" value="1"/>
</dbReference>
<dbReference type="PROSITE" id="PS51918">
    <property type="entry name" value="RADICAL_SAM"/>
    <property type="match status" value="1"/>
</dbReference>
<comment type="cofactor">
    <cofactor evidence="2">
        <name>[4Fe-4S] cluster</name>
        <dbReference type="ChEBI" id="CHEBI:49883"/>
    </cofactor>
</comment>
<dbReference type="UniPathway" id="UPA00344"/>
<dbReference type="SFLD" id="SFLDS00029">
    <property type="entry name" value="Radical_SAM"/>
    <property type="match status" value="1"/>
</dbReference>
<dbReference type="CDD" id="cd21117">
    <property type="entry name" value="Twitch_MoaA"/>
    <property type="match status" value="1"/>
</dbReference>
<gene>
    <name evidence="22" type="ORF">INT46_002881</name>
</gene>
<keyword evidence="16" id="KW-0501">Molybdenum cofactor biosynthesis</keyword>
<dbReference type="InterPro" id="IPR000385">
    <property type="entry name" value="MoaA_NifB_PqqE_Fe-S-bd_CS"/>
</dbReference>
<dbReference type="NCBIfam" id="NF006870">
    <property type="entry name" value="PRK09364.1"/>
    <property type="match status" value="1"/>
</dbReference>
<dbReference type="CDD" id="cd01420">
    <property type="entry name" value="MoaC_PE"/>
    <property type="match status" value="1"/>
</dbReference>
<evidence type="ECO:0000256" key="18">
    <source>
        <dbReference type="ARBA" id="ARBA00048697"/>
    </source>
</evidence>
<organism evidence="22 23">
    <name type="scientific">Mucor plumbeus</name>
    <dbReference type="NCBI Taxonomy" id="97098"/>
    <lineage>
        <taxon>Eukaryota</taxon>
        <taxon>Fungi</taxon>
        <taxon>Fungi incertae sedis</taxon>
        <taxon>Mucoromycota</taxon>
        <taxon>Mucoromycotina</taxon>
        <taxon>Mucoromycetes</taxon>
        <taxon>Mucorales</taxon>
        <taxon>Mucorineae</taxon>
        <taxon>Mucoraceae</taxon>
        <taxon>Mucor</taxon>
    </lineage>
</organism>
<dbReference type="InterPro" id="IPR007197">
    <property type="entry name" value="rSAM"/>
</dbReference>
<evidence type="ECO:0000256" key="19">
    <source>
        <dbReference type="ARBA" id="ARBA00054222"/>
    </source>
</evidence>
<dbReference type="SFLD" id="SFLDG01383">
    <property type="entry name" value="cyclic_pyranopterin_phosphate"/>
    <property type="match status" value="1"/>
</dbReference>
<dbReference type="Pfam" id="PF06463">
    <property type="entry name" value="Mob_synth_C"/>
    <property type="match status" value="1"/>
</dbReference>
<dbReference type="GO" id="GO:0061799">
    <property type="term" value="F:cyclic pyranopterin monophosphate synthase activity"/>
    <property type="evidence" value="ECO:0007669"/>
    <property type="project" value="UniProtKB-EC"/>
</dbReference>
<dbReference type="HAMAP" id="MF_01225_B">
    <property type="entry name" value="MoaA_B"/>
    <property type="match status" value="1"/>
</dbReference>
<comment type="subunit">
    <text evidence="20">Isoform MOCS1A and isoform MOCS1B probably form a heterooligomer.</text>
</comment>
<comment type="caution">
    <text evidence="22">The sequence shown here is derived from an EMBL/GenBank/DDBJ whole genome shotgun (WGS) entry which is preliminary data.</text>
</comment>
<name>A0A8H7UQS5_9FUNG</name>
<dbReference type="InterPro" id="IPR010505">
    <property type="entry name" value="MoaA_twitch"/>
</dbReference>
<dbReference type="HAMAP" id="MF_01224_B">
    <property type="entry name" value="MoaC_B"/>
    <property type="match status" value="1"/>
</dbReference>
<keyword evidence="13" id="KW-0408">Iron</keyword>
<dbReference type="PANTHER" id="PTHR22960">
    <property type="entry name" value="MOLYBDOPTERIN COFACTOR SYNTHESIS PROTEIN A"/>
    <property type="match status" value="1"/>
</dbReference>
<keyword evidence="14" id="KW-0411">Iron-sulfur</keyword>
<dbReference type="PANTHER" id="PTHR22960:SF0">
    <property type="entry name" value="MOLYBDENUM COFACTOR BIOSYNTHESIS PROTEIN 1"/>
    <property type="match status" value="1"/>
</dbReference>
<comment type="similarity">
    <text evidence="4">In the C-terminal section; belongs to the MoaC family.</text>
</comment>
<evidence type="ECO:0000256" key="16">
    <source>
        <dbReference type="ARBA" id="ARBA00023150"/>
    </source>
</evidence>
<evidence type="ECO:0000256" key="20">
    <source>
        <dbReference type="ARBA" id="ARBA00063038"/>
    </source>
</evidence>
<dbReference type="InterPro" id="IPR013483">
    <property type="entry name" value="MoaA"/>
</dbReference>
<evidence type="ECO:0000256" key="2">
    <source>
        <dbReference type="ARBA" id="ARBA00001966"/>
    </source>
</evidence>
<keyword evidence="9" id="KW-0004">4Fe-4S</keyword>
<dbReference type="EMBL" id="JAEPRC010000541">
    <property type="protein sequence ID" value="KAG2195111.1"/>
    <property type="molecule type" value="Genomic_DNA"/>
</dbReference>
<comment type="similarity">
    <text evidence="5">In the N-terminal section; belongs to the radical SAM superfamily. MoaA family.</text>
</comment>
<comment type="pathway">
    <text evidence="3">Cofactor biosynthesis; molybdopterin biosynthesis.</text>
</comment>
<dbReference type="NCBIfam" id="TIGR02666">
    <property type="entry name" value="moaA"/>
    <property type="match status" value="1"/>
</dbReference>
<evidence type="ECO:0000256" key="11">
    <source>
        <dbReference type="ARBA" id="ARBA00022723"/>
    </source>
</evidence>
<dbReference type="InterPro" id="IPR040064">
    <property type="entry name" value="MoaA-like"/>
</dbReference>
<dbReference type="SFLD" id="SFLDG01067">
    <property type="entry name" value="SPASM/twitch_domain_containing"/>
    <property type="match status" value="1"/>
</dbReference>
<dbReference type="InterPro" id="IPR058240">
    <property type="entry name" value="rSAM_sf"/>
</dbReference>
<dbReference type="GO" id="GO:0046872">
    <property type="term" value="F:metal ion binding"/>
    <property type="evidence" value="ECO:0007669"/>
    <property type="project" value="UniProtKB-KW"/>
</dbReference>
<dbReference type="InterPro" id="IPR047594">
    <property type="entry name" value="MoaC_bact/euk"/>
</dbReference>
<dbReference type="NCBIfam" id="TIGR00581">
    <property type="entry name" value="moaC"/>
    <property type="match status" value="1"/>
</dbReference>
<comment type="function">
    <text evidence="19">Isoform MOCS1A and isoform MOCS1B probably form a complex that catalyzes the conversion of 5'-GTP to cyclic pyranopterin monophosphate (cPMP). MOCS1A catalyzes the cyclization of GTP to (8S)-3',8-cyclo-7,8-dihydroguanosine 5'-triphosphate and MOCS1B catalyzes the subsequent conversion of (8S)-3',8-cyclo-7,8-dihydroguanosine 5'-triphosphate to cPMP.</text>
</comment>
<evidence type="ECO:0000256" key="8">
    <source>
        <dbReference type="ARBA" id="ARBA00015273"/>
    </source>
</evidence>
<proteinExistence type="inferred from homology"/>
<dbReference type="InterPro" id="IPR002820">
    <property type="entry name" value="Mopterin_CF_biosynth-C_dom"/>
</dbReference>
<comment type="catalytic activity">
    <reaction evidence="18">
        <text>GTP + AH2 + S-adenosyl-L-methionine = (8S)-3',8-cyclo-7,8-dihydroguanosine 5'-triphosphate + 5'-deoxyadenosine + L-methionine + A + H(+)</text>
        <dbReference type="Rhea" id="RHEA:49576"/>
        <dbReference type="ChEBI" id="CHEBI:13193"/>
        <dbReference type="ChEBI" id="CHEBI:15378"/>
        <dbReference type="ChEBI" id="CHEBI:17319"/>
        <dbReference type="ChEBI" id="CHEBI:17499"/>
        <dbReference type="ChEBI" id="CHEBI:37565"/>
        <dbReference type="ChEBI" id="CHEBI:57844"/>
        <dbReference type="ChEBI" id="CHEBI:59789"/>
        <dbReference type="ChEBI" id="CHEBI:131766"/>
        <dbReference type="EC" id="4.1.99.22"/>
    </reaction>
</comment>
<dbReference type="GO" id="GO:0005525">
    <property type="term" value="F:GTP binding"/>
    <property type="evidence" value="ECO:0007669"/>
    <property type="project" value="UniProtKB-KW"/>
</dbReference>
<dbReference type="InterPro" id="IPR006638">
    <property type="entry name" value="Elp3/MiaA/NifB-like_rSAM"/>
</dbReference>
<dbReference type="Gene3D" id="3.20.20.70">
    <property type="entry name" value="Aldolase class I"/>
    <property type="match status" value="1"/>
</dbReference>
<evidence type="ECO:0000256" key="10">
    <source>
        <dbReference type="ARBA" id="ARBA00022691"/>
    </source>
</evidence>
<dbReference type="EC" id="4.6.1.17" evidence="7"/>
<dbReference type="SUPFAM" id="SSF102114">
    <property type="entry name" value="Radical SAM enzymes"/>
    <property type="match status" value="1"/>
</dbReference>
<evidence type="ECO:0000256" key="14">
    <source>
        <dbReference type="ARBA" id="ARBA00023014"/>
    </source>
</evidence>
<keyword evidence="10" id="KW-0949">S-adenosyl-L-methionine</keyword>
<dbReference type="Pfam" id="PF01967">
    <property type="entry name" value="MoaC"/>
    <property type="match status" value="1"/>
</dbReference>
<keyword evidence="17" id="KW-0456">Lyase</keyword>
<dbReference type="InterPro" id="IPR013785">
    <property type="entry name" value="Aldolase_TIM"/>
</dbReference>
<dbReference type="GO" id="GO:0006777">
    <property type="term" value="P:Mo-molybdopterin cofactor biosynthetic process"/>
    <property type="evidence" value="ECO:0007669"/>
    <property type="project" value="UniProtKB-KW"/>
</dbReference>
<evidence type="ECO:0000259" key="21">
    <source>
        <dbReference type="PROSITE" id="PS51918"/>
    </source>
</evidence>
<evidence type="ECO:0000256" key="12">
    <source>
        <dbReference type="ARBA" id="ARBA00022741"/>
    </source>
</evidence>
<keyword evidence="23" id="KW-1185">Reference proteome</keyword>
<dbReference type="Pfam" id="PF04055">
    <property type="entry name" value="Radical_SAM"/>
    <property type="match status" value="1"/>
</dbReference>
<dbReference type="SUPFAM" id="SSF55040">
    <property type="entry name" value="Molybdenum cofactor biosynthesis protein C, MoaC"/>
    <property type="match status" value="1"/>
</dbReference>
<dbReference type="OrthoDB" id="429626at2759"/>
<evidence type="ECO:0000256" key="3">
    <source>
        <dbReference type="ARBA" id="ARBA00005046"/>
    </source>
</evidence>
<protein>
    <recommendedName>
        <fullName evidence="8">Molybdenum cofactor biosynthesis protein 1</fullName>
        <ecNumber evidence="6">4.1.99.22</ecNumber>
        <ecNumber evidence="7">4.6.1.17</ecNumber>
    </recommendedName>
</protein>
<dbReference type="PROSITE" id="PS01305">
    <property type="entry name" value="MOAA_NIFB_PQQE"/>
    <property type="match status" value="1"/>
</dbReference>
<keyword evidence="12" id="KW-0547">Nucleotide-binding</keyword>
<dbReference type="AlphaFoldDB" id="A0A8H7UQS5"/>
<dbReference type="GO" id="GO:0061798">
    <property type="term" value="F:GTP 3',8'-cyclase activity"/>
    <property type="evidence" value="ECO:0007669"/>
    <property type="project" value="UniProtKB-EC"/>
</dbReference>
<sequence length="583" mass="65155">MYSPSAFSFMLINNTIIRVGLSSVLRKPFYSTQAAAVRLIPDNVYPKEKEKHVVTNHLIDNFDRHHNYLRISLTERCNLRCTYCMPEEGVPLTPDSQLLKKDEILRLARLFVSQGVTKIRLTGGEPTVRPDIVELIQNLGELKHHGLQSLAMTSNGIALKRKLPALVQGGLDTLNVSLDTLDPHLFQIMTRRKGFDKVIGAIDEAVRLGMPHVKINTVVMRGVNDQEVLNFAAYTKENPVNVRFIEYMPFDGNKWNRDKLVPFKELIERIEGIYGRLNKLGDGMNDTTKHYQVPGYQGKLGFITSMTEHFCGTCNRLRITADGNIKVCLFGNVEVSLRDMIRQGKTNEELLEVIRAAVKKKKKQHAGMFELASRKNRPMILIGVIKSRTFRSKFNIPLHLLSSTSSLQSHGLRFYSSKSNDVPKLTHTDPHTGEARMVSVTGKVPTKREAKAIGRIILPDQAYSLLKENHIHTLKGNVLTVAQIAGIQAAKATSNLIPLCHPLLLGLIDVRLWLDDEKQSVECESTVQTSGKTGVEMEALTATSVALLTVYDMCKAASKDMIIEGIRVIEKTGGKSGPWKSTI</sequence>
<dbReference type="InterPro" id="IPR036522">
    <property type="entry name" value="MoaC_sf"/>
</dbReference>
<evidence type="ECO:0000256" key="4">
    <source>
        <dbReference type="ARBA" id="ARBA00008484"/>
    </source>
</evidence>
<comment type="catalytic activity">
    <reaction evidence="1">
        <text>(8S)-3',8-cyclo-7,8-dihydroguanosine 5'-triphosphate = cyclic pyranopterin phosphate + diphosphate</text>
        <dbReference type="Rhea" id="RHEA:49580"/>
        <dbReference type="ChEBI" id="CHEBI:33019"/>
        <dbReference type="ChEBI" id="CHEBI:59648"/>
        <dbReference type="ChEBI" id="CHEBI:131766"/>
        <dbReference type="EC" id="4.6.1.17"/>
    </reaction>
</comment>
<dbReference type="GO" id="GO:0051539">
    <property type="term" value="F:4 iron, 4 sulfur cluster binding"/>
    <property type="evidence" value="ECO:0007669"/>
    <property type="project" value="UniProtKB-KW"/>
</dbReference>
<evidence type="ECO:0000313" key="23">
    <source>
        <dbReference type="Proteomes" id="UP000650833"/>
    </source>
</evidence>
<evidence type="ECO:0000256" key="5">
    <source>
        <dbReference type="ARBA" id="ARBA00009862"/>
    </source>
</evidence>
<evidence type="ECO:0000313" key="22">
    <source>
        <dbReference type="EMBL" id="KAG2195111.1"/>
    </source>
</evidence>
<dbReference type="FunFam" id="3.20.20.70:FF:000117">
    <property type="entry name" value="molybdenum cofactor biosynthesis protein 1"/>
    <property type="match status" value="1"/>
</dbReference>
<dbReference type="EC" id="4.1.99.22" evidence="6"/>
<dbReference type="Gene3D" id="3.30.70.640">
    <property type="entry name" value="Molybdopterin cofactor biosynthesis C (MoaC) domain"/>
    <property type="match status" value="1"/>
</dbReference>